<keyword evidence="6" id="KW-1185">Reference proteome</keyword>
<comment type="caution">
    <text evidence="5">The sequence shown here is derived from an EMBL/GenBank/DDBJ whole genome shotgun (WGS) entry which is preliminary data.</text>
</comment>
<keyword evidence="3" id="KW-1133">Transmembrane helix</keyword>
<reference evidence="5 6" key="1">
    <citation type="submission" date="2022-05" db="EMBL/GenBank/DDBJ databases">
        <authorList>
            <consortium name="Genoscope - CEA"/>
            <person name="William W."/>
        </authorList>
    </citation>
    <scope>NUCLEOTIDE SEQUENCE [LARGE SCALE GENOMIC DNA]</scope>
</reference>
<feature type="region of interest" description="Disordered" evidence="2">
    <location>
        <begin position="602"/>
        <end position="634"/>
    </location>
</feature>
<dbReference type="InterPro" id="IPR036612">
    <property type="entry name" value="KH_dom_type_1_sf"/>
</dbReference>
<dbReference type="Pfam" id="PF00013">
    <property type="entry name" value="KH_1"/>
    <property type="match status" value="2"/>
</dbReference>
<evidence type="ECO:0000259" key="4">
    <source>
        <dbReference type="PROSITE" id="PS50304"/>
    </source>
</evidence>
<dbReference type="SMART" id="SM00322">
    <property type="entry name" value="KH"/>
    <property type="match status" value="2"/>
</dbReference>
<dbReference type="Gene3D" id="3.30.1370.10">
    <property type="entry name" value="K Homology domain, type 1"/>
    <property type="match status" value="2"/>
</dbReference>
<dbReference type="InterPro" id="IPR004088">
    <property type="entry name" value="KH_dom_type_1"/>
</dbReference>
<dbReference type="Pfam" id="PF00567">
    <property type="entry name" value="TUDOR"/>
    <property type="match status" value="1"/>
</dbReference>
<dbReference type="InterPro" id="IPR004087">
    <property type="entry name" value="KH_dom"/>
</dbReference>
<name>A0ABN8MKQ1_9CNID</name>
<feature type="compositionally biased region" description="Polar residues" evidence="2">
    <location>
        <begin position="901"/>
        <end position="910"/>
    </location>
</feature>
<keyword evidence="3" id="KW-0812">Transmembrane</keyword>
<feature type="compositionally biased region" description="Basic and acidic residues" evidence="2">
    <location>
        <begin position="935"/>
        <end position="946"/>
    </location>
</feature>
<keyword evidence="3" id="KW-0472">Membrane</keyword>
<sequence length="983" mass="108256">MPSLSNEQRAAIAIGVPVIALLLYLWYRKRQSSHFSGEDADYAKGTESERVASSNQKTVEVKVPRSAVGVIIGKSGANIKKIEKDSGARVIMKDEEEGNEKGERIVLIQGEREKAKRAEIWVKKIIAEQPVIRTEEFFIPQRACGRIIGKGGQTIRNMSSISGAKIKIDRDGENLSSTLRKCLITGTSDQIASAKGLLDEKIAEDKEIWARRGDTGMQGNRRAPRTLETALAPSTTGTVQFPKTEDFYGVFVSAIDSPGHFWVQIITKDSPDLDKLTNELTQLYSSSEAHAVINAFKVGDICCAPFDFDTSWYRARIVEINKDGTVELYYVDFGDSGQISKEKLRELRKEHRGLPFQAIECYLAGVKPSESPSWLHQWDPKKCGACHLAPVQLQEMPRASIEPPIHLRGSTLDFRRDVNINEELVKRQFAVRDRLSPANKQEQVSEPTEEAKEASMTQQETAEVIKQNQVELQESAPPITKRQDFTEETETQKVNIDDVLLETASKDVTDAPSSEDVADGNPKFHVPVTPDIDSPVKAAVVKTISQDYIPNPVSSVPDMTTPDEGDLAYVGVVEQQGLMSVKHKQEKNEVVFQSALNVQPKMPSLDLTNTRKQSTEEKSGGYRSSLSISPSSRRTMAASFTGSRHVTEKTETSVKTVTSTVQRHVVSSKQSYVSTVTIPEHSNNSNVVVSVKPNVARLMDEPFFDQENHAFRASNESTTFTQHAVSSEVHRTVTQANGGDTKTDFSALHLEEKITSRPSASDDKQTVTYKINFHGRPGKEPYTVMKSYSSSEHVPNTGDANGEMSPSGSLLEISTNTVIDEEEEYEQQQEHIPRNTENQQRGNQPIPVRSESPEPDSDTESFMSAKEDVTSDTDTAAYLTAGGSTASLYTDAVSLVDSSAEEASTPVNSDTEVEDGNDETALSDTPESPEENEDDRSRSDTLKGLREQTIILGSEVTSEGELGYRGDSEEGLASSDDLRTAGT</sequence>
<gene>
    <name evidence="5" type="ORF">PEVE_00035593</name>
</gene>
<dbReference type="SMART" id="SM00333">
    <property type="entry name" value="TUDOR"/>
    <property type="match status" value="1"/>
</dbReference>
<feature type="region of interest" description="Disordered" evidence="2">
    <location>
        <begin position="822"/>
        <end position="871"/>
    </location>
</feature>
<evidence type="ECO:0000313" key="6">
    <source>
        <dbReference type="Proteomes" id="UP001159427"/>
    </source>
</evidence>
<evidence type="ECO:0000256" key="1">
    <source>
        <dbReference type="PROSITE-ProRule" id="PRU00117"/>
    </source>
</evidence>
<dbReference type="InterPro" id="IPR002999">
    <property type="entry name" value="Tudor"/>
</dbReference>
<accession>A0ABN8MKQ1</accession>
<feature type="region of interest" description="Disordered" evidence="2">
    <location>
        <begin position="509"/>
        <end position="530"/>
    </location>
</feature>
<dbReference type="PROSITE" id="PS50084">
    <property type="entry name" value="KH_TYPE_1"/>
    <property type="match status" value="2"/>
</dbReference>
<dbReference type="SUPFAM" id="SSF63748">
    <property type="entry name" value="Tudor/PWWP/MBT"/>
    <property type="match status" value="1"/>
</dbReference>
<feature type="transmembrane region" description="Helical" evidence="3">
    <location>
        <begin position="9"/>
        <end position="27"/>
    </location>
</feature>
<feature type="region of interest" description="Disordered" evidence="2">
    <location>
        <begin position="436"/>
        <end position="462"/>
    </location>
</feature>
<feature type="region of interest" description="Disordered" evidence="2">
    <location>
        <begin position="788"/>
        <end position="809"/>
    </location>
</feature>
<feature type="compositionally biased region" description="Low complexity" evidence="2">
    <location>
        <begin position="623"/>
        <end position="634"/>
    </location>
</feature>
<organism evidence="5 6">
    <name type="scientific">Porites evermanni</name>
    <dbReference type="NCBI Taxonomy" id="104178"/>
    <lineage>
        <taxon>Eukaryota</taxon>
        <taxon>Metazoa</taxon>
        <taxon>Cnidaria</taxon>
        <taxon>Anthozoa</taxon>
        <taxon>Hexacorallia</taxon>
        <taxon>Scleractinia</taxon>
        <taxon>Fungiina</taxon>
        <taxon>Poritidae</taxon>
        <taxon>Porites</taxon>
    </lineage>
</organism>
<dbReference type="EMBL" id="CALNXI010000553">
    <property type="protein sequence ID" value="CAH3029106.1"/>
    <property type="molecule type" value="Genomic_DNA"/>
</dbReference>
<dbReference type="SUPFAM" id="SSF54791">
    <property type="entry name" value="Eukaryotic type KH-domain (KH-domain type I)"/>
    <property type="match status" value="2"/>
</dbReference>
<feature type="domain" description="Tudor" evidence="4">
    <location>
        <begin position="295"/>
        <end position="354"/>
    </location>
</feature>
<dbReference type="InterPro" id="IPR050621">
    <property type="entry name" value="Tudor_domain_containing"/>
</dbReference>
<dbReference type="PROSITE" id="PS50304">
    <property type="entry name" value="TUDOR"/>
    <property type="match status" value="1"/>
</dbReference>
<evidence type="ECO:0000256" key="2">
    <source>
        <dbReference type="SAM" id="MobiDB-lite"/>
    </source>
</evidence>
<dbReference type="Gene3D" id="2.30.30.140">
    <property type="match status" value="1"/>
</dbReference>
<evidence type="ECO:0000313" key="5">
    <source>
        <dbReference type="EMBL" id="CAH3029106.1"/>
    </source>
</evidence>
<keyword evidence="1" id="KW-0694">RNA-binding</keyword>
<dbReference type="PANTHER" id="PTHR22948:SF29">
    <property type="entry name" value="FI02030P-RELATED"/>
    <property type="match status" value="1"/>
</dbReference>
<dbReference type="Gene3D" id="2.40.50.90">
    <property type="match status" value="1"/>
</dbReference>
<protein>
    <recommendedName>
        <fullName evidence="4">Tudor domain-containing protein</fullName>
    </recommendedName>
</protein>
<feature type="region of interest" description="Disordered" evidence="2">
    <location>
        <begin position="897"/>
        <end position="983"/>
    </location>
</feature>
<dbReference type="Proteomes" id="UP001159427">
    <property type="component" value="Unassembled WGS sequence"/>
</dbReference>
<dbReference type="InterPro" id="IPR035437">
    <property type="entry name" value="SNase_OB-fold_sf"/>
</dbReference>
<proteinExistence type="predicted"/>
<dbReference type="PANTHER" id="PTHR22948">
    <property type="entry name" value="TUDOR DOMAIN CONTAINING PROTEIN"/>
    <property type="match status" value="1"/>
</dbReference>
<evidence type="ECO:0000256" key="3">
    <source>
        <dbReference type="SAM" id="Phobius"/>
    </source>
</evidence>